<feature type="region of interest" description="Disordered" evidence="1">
    <location>
        <begin position="52"/>
        <end position="76"/>
    </location>
</feature>
<proteinExistence type="predicted"/>
<dbReference type="EMBL" id="JAHRIQ010004103">
    <property type="protein sequence ID" value="MEQ2222704.1"/>
    <property type="molecule type" value="Genomic_DNA"/>
</dbReference>
<organism evidence="3 4">
    <name type="scientific">Ilyodon furcidens</name>
    <name type="common">goldbreast splitfin</name>
    <dbReference type="NCBI Taxonomy" id="33524"/>
    <lineage>
        <taxon>Eukaryota</taxon>
        <taxon>Metazoa</taxon>
        <taxon>Chordata</taxon>
        <taxon>Craniata</taxon>
        <taxon>Vertebrata</taxon>
        <taxon>Euteleostomi</taxon>
        <taxon>Actinopterygii</taxon>
        <taxon>Neopterygii</taxon>
        <taxon>Teleostei</taxon>
        <taxon>Neoteleostei</taxon>
        <taxon>Acanthomorphata</taxon>
        <taxon>Ovalentaria</taxon>
        <taxon>Atherinomorphae</taxon>
        <taxon>Cyprinodontiformes</taxon>
        <taxon>Goodeidae</taxon>
        <taxon>Ilyodon</taxon>
    </lineage>
</organism>
<feature type="transmembrane region" description="Helical" evidence="2">
    <location>
        <begin position="258"/>
        <end position="289"/>
    </location>
</feature>
<evidence type="ECO:0000256" key="1">
    <source>
        <dbReference type="SAM" id="MobiDB-lite"/>
    </source>
</evidence>
<evidence type="ECO:0000256" key="2">
    <source>
        <dbReference type="SAM" id="Phobius"/>
    </source>
</evidence>
<evidence type="ECO:0000313" key="3">
    <source>
        <dbReference type="EMBL" id="MEQ2222704.1"/>
    </source>
</evidence>
<evidence type="ECO:0000313" key="4">
    <source>
        <dbReference type="Proteomes" id="UP001482620"/>
    </source>
</evidence>
<accession>A0ABV0SQX1</accession>
<dbReference type="Proteomes" id="UP001482620">
    <property type="component" value="Unassembled WGS sequence"/>
</dbReference>
<sequence length="291" mass="32262">MLSTLPACLSGFWPTPRLLLTPPWVHPMPQLLLAPLSVLLMPQLLTLGPPDASASYSGVPSYTSERIEDDQPPSPGPEIFQGYGKEPILMLVPELCDEGFKEEPSLVPVPKPSNEGFEEEPSLVPVPKLKKKPVLLLLPELSDKGFEDEPPHFPEPEEKTQKLWPESKPTKFRLGPNPHGQSLGEVGHRCSWLPGHPSRLENRPPGPHLHCRPPRSLCLCQPSVLNYSTVTMPPRSLSDCFWTELCARSGQSPGHPDWGMLFCCFVLALLPRLPPPTLFMLFLVFGLFVGI</sequence>
<gene>
    <name evidence="3" type="ORF">ILYODFUR_029138</name>
</gene>
<comment type="caution">
    <text evidence="3">The sequence shown here is derived from an EMBL/GenBank/DDBJ whole genome shotgun (WGS) entry which is preliminary data.</text>
</comment>
<name>A0ABV0SQX1_9TELE</name>
<keyword evidence="2" id="KW-0472">Membrane</keyword>
<protein>
    <submittedName>
        <fullName evidence="3">Uncharacterized protein</fullName>
    </submittedName>
</protein>
<keyword evidence="2" id="KW-0812">Transmembrane</keyword>
<keyword evidence="4" id="KW-1185">Reference proteome</keyword>
<feature type="compositionally biased region" description="Polar residues" evidence="1">
    <location>
        <begin position="54"/>
        <end position="64"/>
    </location>
</feature>
<keyword evidence="2" id="KW-1133">Transmembrane helix</keyword>
<reference evidence="3 4" key="1">
    <citation type="submission" date="2021-06" db="EMBL/GenBank/DDBJ databases">
        <authorList>
            <person name="Palmer J.M."/>
        </authorList>
    </citation>
    <scope>NUCLEOTIDE SEQUENCE [LARGE SCALE GENOMIC DNA]</scope>
    <source>
        <strain evidence="4">if_2019</strain>
        <tissue evidence="3">Muscle</tissue>
    </source>
</reference>